<dbReference type="AlphaFoldDB" id="A0AAD3TQ14"/>
<dbReference type="InterPro" id="IPR007438">
    <property type="entry name" value="DUF488"/>
</dbReference>
<protein>
    <submittedName>
        <fullName evidence="2">Uncharacterized protein</fullName>
    </submittedName>
</protein>
<sequence>MPTTRSQSRREEAVKGTEVDTEVKGEDVEVKEDSETATTKPEPDTGTARKQDSPSNPLFTIGHSTHPLSDFLSLLTSNGITTVVDVRKLPGSNKFPWFNADPLRASLAEIGIALARIEPLNGRRPVSRTVPLDVNAWWTNRSFHNYADHALGPEFRHGLDELLRLDEGGRVAVMCAEAVWWRCHRRIIADHVIAAGREVVHIIDAHPAKPATISLGAVVREDGSVVYPAARKRRK</sequence>
<feature type="compositionally biased region" description="Basic and acidic residues" evidence="1">
    <location>
        <begin position="41"/>
        <end position="52"/>
    </location>
</feature>
<gene>
    <name evidence="2" type="ORF">CspeluHIS016_0114690</name>
</gene>
<evidence type="ECO:0000313" key="3">
    <source>
        <dbReference type="Proteomes" id="UP001222932"/>
    </source>
</evidence>
<comment type="caution">
    <text evidence="2">The sequence shown here is derived from an EMBL/GenBank/DDBJ whole genome shotgun (WGS) entry which is preliminary data.</text>
</comment>
<reference evidence="2" key="2">
    <citation type="submission" date="2023-06" db="EMBL/GenBank/DDBJ databases">
        <authorList>
            <person name="Kobayashi Y."/>
            <person name="Kayamori A."/>
            <person name="Aoki K."/>
            <person name="Shiwa Y."/>
            <person name="Fujita N."/>
            <person name="Sugita T."/>
            <person name="Iwasaki W."/>
            <person name="Tanaka N."/>
            <person name="Takashima M."/>
        </authorList>
    </citation>
    <scope>NUCLEOTIDE SEQUENCE</scope>
    <source>
        <strain evidence="2">HIS016</strain>
    </source>
</reference>
<proteinExistence type="predicted"/>
<accession>A0AAD3TQ14</accession>
<organism evidence="2 3">
    <name type="scientific">Cutaneotrichosporon spelunceum</name>
    <dbReference type="NCBI Taxonomy" id="1672016"/>
    <lineage>
        <taxon>Eukaryota</taxon>
        <taxon>Fungi</taxon>
        <taxon>Dikarya</taxon>
        <taxon>Basidiomycota</taxon>
        <taxon>Agaricomycotina</taxon>
        <taxon>Tremellomycetes</taxon>
        <taxon>Trichosporonales</taxon>
        <taxon>Trichosporonaceae</taxon>
        <taxon>Cutaneotrichosporon</taxon>
    </lineage>
</organism>
<feature type="region of interest" description="Disordered" evidence="1">
    <location>
        <begin position="1"/>
        <end position="57"/>
    </location>
</feature>
<evidence type="ECO:0000256" key="1">
    <source>
        <dbReference type="SAM" id="MobiDB-lite"/>
    </source>
</evidence>
<dbReference type="EMBL" id="BTCM01000001">
    <property type="protein sequence ID" value="GMK54883.1"/>
    <property type="molecule type" value="Genomic_DNA"/>
</dbReference>
<keyword evidence="3" id="KW-1185">Reference proteome</keyword>
<feature type="compositionally biased region" description="Basic and acidic residues" evidence="1">
    <location>
        <begin position="8"/>
        <end position="34"/>
    </location>
</feature>
<dbReference type="Pfam" id="PF04343">
    <property type="entry name" value="DUF488"/>
    <property type="match status" value="1"/>
</dbReference>
<dbReference type="PANTHER" id="PTHR39337">
    <property type="entry name" value="BLR5642 PROTEIN"/>
    <property type="match status" value="1"/>
</dbReference>
<evidence type="ECO:0000313" key="2">
    <source>
        <dbReference type="EMBL" id="GMK54883.1"/>
    </source>
</evidence>
<dbReference type="Proteomes" id="UP001222932">
    <property type="component" value="Unassembled WGS sequence"/>
</dbReference>
<name>A0AAD3TQ14_9TREE</name>
<reference evidence="2" key="1">
    <citation type="journal article" date="2023" name="BMC Genomics">
        <title>Chromosome-level genome assemblies of Cutaneotrichosporon spp. (Trichosporonales, Basidiomycota) reveal imbalanced evolution between nucleotide sequences and chromosome synteny.</title>
        <authorList>
            <person name="Kobayashi Y."/>
            <person name="Kayamori A."/>
            <person name="Aoki K."/>
            <person name="Shiwa Y."/>
            <person name="Matsutani M."/>
            <person name="Fujita N."/>
            <person name="Sugita T."/>
            <person name="Iwasaki W."/>
            <person name="Tanaka N."/>
            <person name="Takashima M."/>
        </authorList>
    </citation>
    <scope>NUCLEOTIDE SEQUENCE</scope>
    <source>
        <strain evidence="2">HIS016</strain>
    </source>
</reference>
<dbReference type="PANTHER" id="PTHR39337:SF1">
    <property type="entry name" value="BLR5642 PROTEIN"/>
    <property type="match status" value="1"/>
</dbReference>